<comment type="caution">
    <text evidence="1">The sequence shown here is derived from an EMBL/GenBank/DDBJ whole genome shotgun (WGS) entry which is preliminary data.</text>
</comment>
<dbReference type="Proteomes" id="UP001205486">
    <property type="component" value="Unassembled WGS sequence"/>
</dbReference>
<organism evidence="1 2">
    <name type="scientific">Nitrobacter winogradskyi</name>
    <name type="common">Nitrobacter agilis</name>
    <dbReference type="NCBI Taxonomy" id="913"/>
    <lineage>
        <taxon>Bacteria</taxon>
        <taxon>Pseudomonadati</taxon>
        <taxon>Pseudomonadota</taxon>
        <taxon>Alphaproteobacteria</taxon>
        <taxon>Hyphomicrobiales</taxon>
        <taxon>Nitrobacteraceae</taxon>
        <taxon>Nitrobacter</taxon>
    </lineage>
</organism>
<keyword evidence="2" id="KW-1185">Reference proteome</keyword>
<sequence length="100" mass="11524">MIRGRTANERRTVRQEKSPTDYRRTHLQLHAKLVLINQRTQLAGTIRYALSRWQRLTRLIGNSRILPTSSGIVNGHPNSQIDDLLVLDLILLRNKISNMA</sequence>
<dbReference type="EMBL" id="JALJZS010000005">
    <property type="protein sequence ID" value="MCP2001287.1"/>
    <property type="molecule type" value="Genomic_DNA"/>
</dbReference>
<evidence type="ECO:0000313" key="1">
    <source>
        <dbReference type="EMBL" id="MCP2001287.1"/>
    </source>
</evidence>
<evidence type="ECO:0000313" key="2">
    <source>
        <dbReference type="Proteomes" id="UP001205486"/>
    </source>
</evidence>
<reference evidence="1" key="1">
    <citation type="submission" date="2022-03" db="EMBL/GenBank/DDBJ databases">
        <title>Interactions between chemoautotrophic and heterotrophic bacteria.</title>
        <authorList>
            <person name="Santoro A."/>
        </authorList>
    </citation>
    <scope>NUCLEOTIDE SEQUENCE</scope>
    <source>
        <strain evidence="1">Nb-106</strain>
    </source>
</reference>
<gene>
    <name evidence="1" type="ORF">J2S34_003773</name>
</gene>
<protein>
    <submittedName>
        <fullName evidence="1">Uncharacterized protein</fullName>
    </submittedName>
</protein>
<proteinExistence type="predicted"/>
<accession>A0ACC6AN62</accession>
<name>A0ACC6AN62_NITWI</name>